<keyword evidence="2" id="KW-1185">Reference proteome</keyword>
<name>A0A0H4X452_9BACT</name>
<evidence type="ECO:0000313" key="1">
    <source>
        <dbReference type="EMBL" id="AKQ68415.1"/>
    </source>
</evidence>
<dbReference type="AlphaFoldDB" id="A0A0H4X452"/>
<evidence type="ECO:0008006" key="3">
    <source>
        <dbReference type="Google" id="ProtNLM"/>
    </source>
</evidence>
<reference evidence="1 2" key="1">
    <citation type="journal article" date="2016" name="PLoS ONE">
        <title>Complete Genome Sequence and Comparative Genomics of a Novel Myxobacterium Myxococcus hansupus.</title>
        <authorList>
            <person name="Sharma G."/>
            <person name="Narwani T."/>
            <person name="Subramanian S."/>
        </authorList>
    </citation>
    <scope>NUCLEOTIDE SEQUENCE [LARGE SCALE GENOMIC DNA]</scope>
    <source>
        <strain evidence="2">mixupus</strain>
    </source>
</reference>
<organism evidence="1 2">
    <name type="scientific">Pseudomyxococcus hansupus</name>
    <dbReference type="NCBI Taxonomy" id="1297742"/>
    <lineage>
        <taxon>Bacteria</taxon>
        <taxon>Pseudomonadati</taxon>
        <taxon>Myxococcota</taxon>
        <taxon>Myxococcia</taxon>
        <taxon>Myxococcales</taxon>
        <taxon>Cystobacterineae</taxon>
        <taxon>Myxococcaceae</taxon>
        <taxon>Pseudomyxococcus</taxon>
    </lineage>
</organism>
<dbReference type="PATRIC" id="fig|1297742.4.peg.5413"/>
<dbReference type="EMBL" id="CP012109">
    <property type="protein sequence ID" value="AKQ68415.1"/>
    <property type="molecule type" value="Genomic_DNA"/>
</dbReference>
<accession>A0A0H4X452</accession>
<dbReference type="KEGG" id="mym:A176_005327"/>
<sequence length="190" mass="20447">MDYSLLLVMPVLGLPPSVTVPMGMNVRLSEATDGVFELRPMFSHVRCHHSHWGEKDRCGTMKALRATVGLAWTPVPGARGGGFFLQPKLSGMVTHHAAGGTELPGAPGGRRTETGGQVSAGFDVGYRKTASGSRSFLAPVLGVGVGYSLNQQRNRVDPGFFFARQQGDGWKDQFIVDVNLDILRFGATFN</sequence>
<proteinExistence type="predicted"/>
<protein>
    <recommendedName>
        <fullName evidence="3">Outer membrane protein beta-barrel domain-containing protein</fullName>
    </recommendedName>
</protein>
<dbReference type="Proteomes" id="UP000009026">
    <property type="component" value="Chromosome"/>
</dbReference>
<evidence type="ECO:0000313" key="2">
    <source>
        <dbReference type="Proteomes" id="UP000009026"/>
    </source>
</evidence>
<gene>
    <name evidence="1" type="ORF">A176_005327</name>
</gene>